<dbReference type="Proteomes" id="UP001633002">
    <property type="component" value="Unassembled WGS sequence"/>
</dbReference>
<sequence>MATGPERMSVEKSSSSSQDVHMVDAGAVHSKLPQDEAIWEAAEKGDRSFFDELTEPQILRALSLRNEDGRSILHVAASNGQTEVVKLLSHGVDPSATGVNACDDEGWTPLQSASSGGKAAVVEALLAAGADVNLANSGGRTPLHYAASKGHIDIAAMLISGGAKLNKKDKVGCTALHRAASSGHSSMCELLIEEGANIDSTDVNGQTPMMMATICDNRQITLLLLRHGADVDIEDNEGYTVLGRANDDLRASLIDAAKVLAEE</sequence>
<dbReference type="InterPro" id="IPR039323">
    <property type="entry name" value="ANKRD_45/46/60"/>
</dbReference>
<gene>
    <name evidence="3" type="ORF">R1sor_002424</name>
</gene>
<evidence type="ECO:0000313" key="3">
    <source>
        <dbReference type="EMBL" id="KAL3684402.1"/>
    </source>
</evidence>
<dbReference type="SMART" id="SM00248">
    <property type="entry name" value="ANK"/>
    <property type="match status" value="5"/>
</dbReference>
<dbReference type="Gene3D" id="1.25.40.20">
    <property type="entry name" value="Ankyrin repeat-containing domain"/>
    <property type="match status" value="2"/>
</dbReference>
<evidence type="ECO:0000313" key="4">
    <source>
        <dbReference type="Proteomes" id="UP001633002"/>
    </source>
</evidence>
<dbReference type="Pfam" id="PF12796">
    <property type="entry name" value="Ank_2"/>
    <property type="match status" value="2"/>
</dbReference>
<dbReference type="InterPro" id="IPR002110">
    <property type="entry name" value="Ankyrin_rpt"/>
</dbReference>
<dbReference type="AlphaFoldDB" id="A0ABD3H1E1"/>
<dbReference type="InterPro" id="IPR036770">
    <property type="entry name" value="Ankyrin_rpt-contain_sf"/>
</dbReference>
<proteinExistence type="predicted"/>
<evidence type="ECO:0000256" key="2">
    <source>
        <dbReference type="SAM" id="MobiDB-lite"/>
    </source>
</evidence>
<dbReference type="PANTHER" id="PTHR22677">
    <property type="entry name" value="ANKYRIN REPEAT DOMAIN-CONTAINING PROTEIN 60"/>
    <property type="match status" value="1"/>
</dbReference>
<keyword evidence="4" id="KW-1185">Reference proteome</keyword>
<feature type="repeat" description="ANK" evidence="1">
    <location>
        <begin position="171"/>
        <end position="203"/>
    </location>
</feature>
<dbReference type="Pfam" id="PF00023">
    <property type="entry name" value="Ank"/>
    <property type="match status" value="1"/>
</dbReference>
<feature type="repeat" description="ANK" evidence="1">
    <location>
        <begin position="68"/>
        <end position="88"/>
    </location>
</feature>
<feature type="region of interest" description="Disordered" evidence="2">
    <location>
        <begin position="1"/>
        <end position="21"/>
    </location>
</feature>
<evidence type="ECO:0000256" key="1">
    <source>
        <dbReference type="PROSITE-ProRule" id="PRU00023"/>
    </source>
</evidence>
<comment type="caution">
    <text evidence="3">The sequence shown here is derived from an EMBL/GenBank/DDBJ whole genome shotgun (WGS) entry which is preliminary data.</text>
</comment>
<dbReference type="EMBL" id="JBJQOH010000006">
    <property type="protein sequence ID" value="KAL3684402.1"/>
    <property type="molecule type" value="Genomic_DNA"/>
</dbReference>
<dbReference type="PROSITE" id="PS50297">
    <property type="entry name" value="ANK_REP_REGION"/>
    <property type="match status" value="5"/>
</dbReference>
<dbReference type="PANTHER" id="PTHR22677:SF4">
    <property type="entry name" value="USHER SYNDROME TYPE-1G PROTEIN-LIKE PROTEIN"/>
    <property type="match status" value="1"/>
</dbReference>
<feature type="repeat" description="ANK" evidence="1">
    <location>
        <begin position="105"/>
        <end position="137"/>
    </location>
</feature>
<dbReference type="PRINTS" id="PR01415">
    <property type="entry name" value="ANKYRIN"/>
</dbReference>
<protein>
    <recommendedName>
        <fullName evidence="5">26S proteasome non-ATPase regulatory subunit 10</fullName>
    </recommendedName>
</protein>
<keyword evidence="1" id="KW-0040">ANK repeat</keyword>
<accession>A0ABD3H1E1</accession>
<organism evidence="3 4">
    <name type="scientific">Riccia sorocarpa</name>
    <dbReference type="NCBI Taxonomy" id="122646"/>
    <lineage>
        <taxon>Eukaryota</taxon>
        <taxon>Viridiplantae</taxon>
        <taxon>Streptophyta</taxon>
        <taxon>Embryophyta</taxon>
        <taxon>Marchantiophyta</taxon>
        <taxon>Marchantiopsida</taxon>
        <taxon>Marchantiidae</taxon>
        <taxon>Marchantiales</taxon>
        <taxon>Ricciaceae</taxon>
        <taxon>Riccia</taxon>
    </lineage>
</organism>
<reference evidence="3 4" key="1">
    <citation type="submission" date="2024-09" db="EMBL/GenBank/DDBJ databases">
        <title>Chromosome-scale assembly of Riccia sorocarpa.</title>
        <authorList>
            <person name="Paukszto L."/>
        </authorList>
    </citation>
    <scope>NUCLEOTIDE SEQUENCE [LARGE SCALE GENOMIC DNA]</scope>
    <source>
        <strain evidence="3">LP-2024</strain>
        <tissue evidence="3">Aerial parts of the thallus</tissue>
    </source>
</reference>
<dbReference type="SUPFAM" id="SSF48403">
    <property type="entry name" value="Ankyrin repeat"/>
    <property type="match status" value="1"/>
</dbReference>
<name>A0ABD3H1E1_9MARC</name>
<dbReference type="PROSITE" id="PS50088">
    <property type="entry name" value="ANK_REPEAT"/>
    <property type="match status" value="5"/>
</dbReference>
<feature type="repeat" description="ANK" evidence="1">
    <location>
        <begin position="204"/>
        <end position="236"/>
    </location>
</feature>
<feature type="repeat" description="ANK" evidence="1">
    <location>
        <begin position="138"/>
        <end position="170"/>
    </location>
</feature>
<evidence type="ECO:0008006" key="5">
    <source>
        <dbReference type="Google" id="ProtNLM"/>
    </source>
</evidence>